<organism evidence="1 2">
    <name type="scientific">Novipirellula herctigrandis</name>
    <dbReference type="NCBI Taxonomy" id="2527986"/>
    <lineage>
        <taxon>Bacteria</taxon>
        <taxon>Pseudomonadati</taxon>
        <taxon>Planctomycetota</taxon>
        <taxon>Planctomycetia</taxon>
        <taxon>Pirellulales</taxon>
        <taxon>Pirellulaceae</taxon>
        <taxon>Novipirellula</taxon>
    </lineage>
</organism>
<evidence type="ECO:0000313" key="2">
    <source>
        <dbReference type="Proteomes" id="UP000315010"/>
    </source>
</evidence>
<name>A0A5C5YYJ9_9BACT</name>
<sequence>MFRALSITIVCVLVCGTFTDSPFAVEIQNEHKATLRVDASANCLFMTQKVTPAKHATKLQLRRGYEYRVTAEGNAYFSPQTGKDADRVPGVFVMYCMAHEVGHATRVEVLFPGKQLRFQTPNAESINSEQVFIYAFIVDYWDASENHGGFNLNVVGKPVGSGKSEDE</sequence>
<protein>
    <submittedName>
        <fullName evidence="1">Uncharacterized protein</fullName>
    </submittedName>
</protein>
<dbReference type="EMBL" id="SJPJ01000001">
    <property type="protein sequence ID" value="TWT80189.1"/>
    <property type="molecule type" value="Genomic_DNA"/>
</dbReference>
<dbReference type="AlphaFoldDB" id="A0A5C5YYJ9"/>
<dbReference type="Proteomes" id="UP000315010">
    <property type="component" value="Unassembled WGS sequence"/>
</dbReference>
<proteinExistence type="predicted"/>
<accession>A0A5C5YYJ9</accession>
<dbReference type="RefSeq" id="WP_146395260.1">
    <property type="nucleotide sequence ID" value="NZ_SJPJ01000001.1"/>
</dbReference>
<comment type="caution">
    <text evidence="1">The sequence shown here is derived from an EMBL/GenBank/DDBJ whole genome shotgun (WGS) entry which is preliminary data.</text>
</comment>
<keyword evidence="2" id="KW-1185">Reference proteome</keyword>
<gene>
    <name evidence="1" type="ORF">CA13_16020</name>
</gene>
<evidence type="ECO:0000313" key="1">
    <source>
        <dbReference type="EMBL" id="TWT80189.1"/>
    </source>
</evidence>
<reference evidence="1 2" key="1">
    <citation type="submission" date="2019-02" db="EMBL/GenBank/DDBJ databases">
        <title>Deep-cultivation of Planctomycetes and their phenomic and genomic characterization uncovers novel biology.</title>
        <authorList>
            <person name="Wiegand S."/>
            <person name="Jogler M."/>
            <person name="Boedeker C."/>
            <person name="Pinto D."/>
            <person name="Vollmers J."/>
            <person name="Rivas-Marin E."/>
            <person name="Kohn T."/>
            <person name="Peeters S.H."/>
            <person name="Heuer A."/>
            <person name="Rast P."/>
            <person name="Oberbeckmann S."/>
            <person name="Bunk B."/>
            <person name="Jeske O."/>
            <person name="Meyerdierks A."/>
            <person name="Storesund J.E."/>
            <person name="Kallscheuer N."/>
            <person name="Luecker S."/>
            <person name="Lage O.M."/>
            <person name="Pohl T."/>
            <person name="Merkel B.J."/>
            <person name="Hornburger P."/>
            <person name="Mueller R.-W."/>
            <person name="Bruemmer F."/>
            <person name="Labrenz M."/>
            <person name="Spormann A.M."/>
            <person name="Op Den Camp H."/>
            <person name="Overmann J."/>
            <person name="Amann R."/>
            <person name="Jetten M.S.M."/>
            <person name="Mascher T."/>
            <person name="Medema M.H."/>
            <person name="Devos D.P."/>
            <person name="Kaster A.-K."/>
            <person name="Ovreas L."/>
            <person name="Rohde M."/>
            <person name="Galperin M.Y."/>
            <person name="Jogler C."/>
        </authorList>
    </citation>
    <scope>NUCLEOTIDE SEQUENCE [LARGE SCALE GENOMIC DNA]</scope>
    <source>
        <strain evidence="1 2">CA13</strain>
    </source>
</reference>